<reference evidence="2" key="1">
    <citation type="submission" date="2016-10" db="EMBL/GenBank/DDBJ databases">
        <authorList>
            <person name="Varghese N."/>
            <person name="Submissions S."/>
        </authorList>
    </citation>
    <scope>NUCLEOTIDE SEQUENCE [LARGE SCALE GENOMIC DNA]</scope>
    <source>
        <strain evidence="2">DSM 45079</strain>
    </source>
</reference>
<evidence type="ECO:0000313" key="1">
    <source>
        <dbReference type="EMBL" id="SDU16933.1"/>
    </source>
</evidence>
<gene>
    <name evidence="1" type="ORF">SAMN04488563_0404</name>
</gene>
<evidence type="ECO:0000313" key="2">
    <source>
        <dbReference type="Proteomes" id="UP000182977"/>
    </source>
</evidence>
<dbReference type="Proteomes" id="UP000182977">
    <property type="component" value="Chromosome I"/>
</dbReference>
<dbReference type="STRING" id="419479.SAMN04488563_0404"/>
<name>A0A1H2GB99_9ACTN</name>
<organism evidence="1 2">
    <name type="scientific">Jiangella alkaliphila</name>
    <dbReference type="NCBI Taxonomy" id="419479"/>
    <lineage>
        <taxon>Bacteria</taxon>
        <taxon>Bacillati</taxon>
        <taxon>Actinomycetota</taxon>
        <taxon>Actinomycetes</taxon>
        <taxon>Jiangellales</taxon>
        <taxon>Jiangellaceae</taxon>
        <taxon>Jiangella</taxon>
    </lineage>
</organism>
<dbReference type="AlphaFoldDB" id="A0A1H2GB99"/>
<sequence length="187" mass="20553">MATVPTPPTPDRRDVIVRAPFLSTDFGEMVAWHDTEGPAIDIHLEPRDAGQRIDVSISPSEARILARQLTEIADTAQRAGWTPALLADARERYLPGLSDEQIIARLDALSERLGGFVLGFRGRVDWRAGRMLVAETGNELLDRAAAAVDTAEQHLAGYRQAVDQLGTVKAELDQVRTFFAHESEVGR</sequence>
<proteinExistence type="predicted"/>
<accession>A0A1H2GB99</accession>
<dbReference type="EMBL" id="LT629791">
    <property type="protein sequence ID" value="SDU16933.1"/>
    <property type="molecule type" value="Genomic_DNA"/>
</dbReference>
<protein>
    <submittedName>
        <fullName evidence="1">Uncharacterized protein</fullName>
    </submittedName>
</protein>
<keyword evidence="2" id="KW-1185">Reference proteome</keyword>